<sequence length="64" mass="7505">MYIGEKKGRGMMVASRCASDNELDDWMTSLPTPWKHRRSTVRCRCLERITRRCVSRVGCRNETL</sequence>
<dbReference type="Proteomes" id="UP000828390">
    <property type="component" value="Unassembled WGS sequence"/>
</dbReference>
<reference evidence="1" key="1">
    <citation type="journal article" date="2019" name="bioRxiv">
        <title>The Genome of the Zebra Mussel, Dreissena polymorpha: A Resource for Invasive Species Research.</title>
        <authorList>
            <person name="McCartney M.A."/>
            <person name="Auch B."/>
            <person name="Kono T."/>
            <person name="Mallez S."/>
            <person name="Zhang Y."/>
            <person name="Obille A."/>
            <person name="Becker A."/>
            <person name="Abrahante J.E."/>
            <person name="Garbe J."/>
            <person name="Badalamenti J.P."/>
            <person name="Herman A."/>
            <person name="Mangelson H."/>
            <person name="Liachko I."/>
            <person name="Sullivan S."/>
            <person name="Sone E.D."/>
            <person name="Koren S."/>
            <person name="Silverstein K.A.T."/>
            <person name="Beckman K.B."/>
            <person name="Gohl D.M."/>
        </authorList>
    </citation>
    <scope>NUCLEOTIDE SEQUENCE</scope>
    <source>
        <strain evidence="1">Duluth1</strain>
        <tissue evidence="1">Whole animal</tissue>
    </source>
</reference>
<organism evidence="1 2">
    <name type="scientific">Dreissena polymorpha</name>
    <name type="common">Zebra mussel</name>
    <name type="synonym">Mytilus polymorpha</name>
    <dbReference type="NCBI Taxonomy" id="45954"/>
    <lineage>
        <taxon>Eukaryota</taxon>
        <taxon>Metazoa</taxon>
        <taxon>Spiralia</taxon>
        <taxon>Lophotrochozoa</taxon>
        <taxon>Mollusca</taxon>
        <taxon>Bivalvia</taxon>
        <taxon>Autobranchia</taxon>
        <taxon>Heteroconchia</taxon>
        <taxon>Euheterodonta</taxon>
        <taxon>Imparidentia</taxon>
        <taxon>Neoheterodontei</taxon>
        <taxon>Myida</taxon>
        <taxon>Dreissenoidea</taxon>
        <taxon>Dreissenidae</taxon>
        <taxon>Dreissena</taxon>
    </lineage>
</organism>
<dbReference type="EMBL" id="JAIWYP010000002">
    <property type="protein sequence ID" value="KAH3867297.1"/>
    <property type="molecule type" value="Genomic_DNA"/>
</dbReference>
<name>A0A9D4M133_DREPO</name>
<proteinExistence type="predicted"/>
<accession>A0A9D4M133</accession>
<comment type="caution">
    <text evidence="1">The sequence shown here is derived from an EMBL/GenBank/DDBJ whole genome shotgun (WGS) entry which is preliminary data.</text>
</comment>
<evidence type="ECO:0000313" key="2">
    <source>
        <dbReference type="Proteomes" id="UP000828390"/>
    </source>
</evidence>
<keyword evidence="2" id="KW-1185">Reference proteome</keyword>
<reference evidence="1" key="2">
    <citation type="submission" date="2020-11" db="EMBL/GenBank/DDBJ databases">
        <authorList>
            <person name="McCartney M.A."/>
            <person name="Auch B."/>
            <person name="Kono T."/>
            <person name="Mallez S."/>
            <person name="Becker A."/>
            <person name="Gohl D.M."/>
            <person name="Silverstein K.A.T."/>
            <person name="Koren S."/>
            <person name="Bechman K.B."/>
            <person name="Herman A."/>
            <person name="Abrahante J.E."/>
            <person name="Garbe J."/>
        </authorList>
    </citation>
    <scope>NUCLEOTIDE SEQUENCE</scope>
    <source>
        <strain evidence="1">Duluth1</strain>
        <tissue evidence="1">Whole animal</tissue>
    </source>
</reference>
<protein>
    <submittedName>
        <fullName evidence="1">Uncharacterized protein</fullName>
    </submittedName>
</protein>
<gene>
    <name evidence="1" type="ORF">DPMN_030423</name>
</gene>
<dbReference type="AlphaFoldDB" id="A0A9D4M133"/>
<evidence type="ECO:0000313" key="1">
    <source>
        <dbReference type="EMBL" id="KAH3867297.1"/>
    </source>
</evidence>